<reference evidence="2 3" key="1">
    <citation type="submission" date="2019-03" db="EMBL/GenBank/DDBJ databases">
        <title>Genomic Encyclopedia of Type Strains, Phase IV (KMG-IV): sequencing the most valuable type-strain genomes for metagenomic binning, comparative biology and taxonomic classification.</title>
        <authorList>
            <person name="Goeker M."/>
        </authorList>
    </citation>
    <scope>NUCLEOTIDE SEQUENCE [LARGE SCALE GENOMIC DNA]</scope>
    <source>
        <strain evidence="2 3">DSM 25894</strain>
    </source>
</reference>
<proteinExistence type="predicted"/>
<dbReference type="RefSeq" id="WP_132371123.1">
    <property type="nucleotide sequence ID" value="NZ_SMAN01000004.1"/>
</dbReference>
<protein>
    <submittedName>
        <fullName evidence="2">Uncharacterized protein</fullName>
    </submittedName>
</protein>
<evidence type="ECO:0000313" key="3">
    <source>
        <dbReference type="Proteomes" id="UP000294650"/>
    </source>
</evidence>
<evidence type="ECO:0000256" key="1">
    <source>
        <dbReference type="SAM" id="Phobius"/>
    </source>
</evidence>
<keyword evidence="1" id="KW-0472">Membrane</keyword>
<dbReference type="Proteomes" id="UP000294650">
    <property type="component" value="Unassembled WGS sequence"/>
</dbReference>
<name>A0A4V2V2F3_9BACI</name>
<accession>A0A4V2V2F3</accession>
<keyword evidence="1" id="KW-0812">Transmembrane</keyword>
<sequence length="107" mass="12427">MQKWIFVLLTVFTVSIWLAAVWLFLTIDVSPKMVHFHSESVRHLRLDITQEDLDRIAEVRRLQEKVIPEGIPSRDSSGITHQWLGSVTEQKEVSIDFLLESLNIEVD</sequence>
<keyword evidence="3" id="KW-1185">Reference proteome</keyword>
<keyword evidence="1" id="KW-1133">Transmembrane helix</keyword>
<gene>
    <name evidence="2" type="ORF">EDD68_10419</name>
</gene>
<organism evidence="2 3">
    <name type="scientific">Melghiribacillus thermohalophilus</name>
    <dbReference type="NCBI Taxonomy" id="1324956"/>
    <lineage>
        <taxon>Bacteria</taxon>
        <taxon>Bacillati</taxon>
        <taxon>Bacillota</taxon>
        <taxon>Bacilli</taxon>
        <taxon>Bacillales</taxon>
        <taxon>Bacillaceae</taxon>
        <taxon>Melghiribacillus</taxon>
    </lineage>
</organism>
<feature type="transmembrane region" description="Helical" evidence="1">
    <location>
        <begin position="6"/>
        <end position="25"/>
    </location>
</feature>
<evidence type="ECO:0000313" key="2">
    <source>
        <dbReference type="EMBL" id="TCT24952.1"/>
    </source>
</evidence>
<dbReference type="EMBL" id="SMAN01000004">
    <property type="protein sequence ID" value="TCT24952.1"/>
    <property type="molecule type" value="Genomic_DNA"/>
</dbReference>
<comment type="caution">
    <text evidence="2">The sequence shown here is derived from an EMBL/GenBank/DDBJ whole genome shotgun (WGS) entry which is preliminary data.</text>
</comment>
<dbReference type="AlphaFoldDB" id="A0A4V2V2F3"/>